<evidence type="ECO:0000313" key="2">
    <source>
        <dbReference type="EMBL" id="MCW9713960.1"/>
    </source>
</evidence>
<gene>
    <name evidence="2" type="ORF">LQ318_13700</name>
</gene>
<proteinExistence type="predicted"/>
<keyword evidence="3" id="KW-1185">Reference proteome</keyword>
<sequence>MMKTFLKIAGAVALVLLLFVIGLNLYFTDDRLRDTLMPYINESVGRTVQVESMSLALFKTFPNPGLEVNNLRIPGDTEEDTLLSMEQLVAGVKLFPLFRNEINITELTLTKPQFTYKLYADSTTNLDFLPGNEETDTSSAGYDISIPYFKVTDGQFGYCDFTSNTSVYLDDVDGDISLAYADSIQSSIDMQVGAFHATVDSTEYLSGLPVRLTQESVIHTGSEQVRITEGTLAVRGLEMDLTGSLSNWSEAFTVDLKFNSSTDNFGNLLRLVPETYAESIEGLESSGTLDLGGSVQGPITADSIPRFDVRVNVEDGYLKDPDLPQPIEDIQISANATNELVTIQTFNAIAGANSLNGSGTLDNPLEGNGTFDLDFVADVDLSTVDQFYDISEMDIEQLGGQLDIDANAEGQLDQPENTIFDGKAMLADGLLKYQDVPEAIRNINVDAAGTQELFTINSLDLQAAENSLSANGEIQHLLDEKNRYINMDTNLKFNLATIKEFYPIDEDTLRMEGILTAQAILNGQADQIERAVQKGTIKLSNGLIEHKSLDNPIQEITFNSTLNGPTLNISEASFITGDNNLSADGTITNYLSDNRSIDLNISGKAMLQEITNYYNLEPGITTLNGVGDLNIRARGPLNQPDELQLNGDISLQEVNMAGDNLVQPVSNLNGKLKLNPQNATLSSLNFNLGSSDINIQGTLTDYMAYLKNPKERSSTPRLKGSFSSSHLNLDELIDWTDTTRTEVPIHLPDLQSTVDANIKEMILTGITMTNVRGNASTTPEQIALDQATANLLGGTATGSLTWDVLRPDQTTISFSGKLDNLRAGSFFEEYPVLGEKSKLHQYVEGTFNAEVDYESGLNVYLEPQLPTSTMKGTFGMSKAVLEGHPVQVKLAERLNAGNLQRMALDKWESSYNLKNRLFTINNLSLTSGNIGVELNGNKHLVSEVMDYQMTLYLPSRFDKAIASLISDRALKALKQEDGTTMLPLRVSGNPSNINVTPDQEVIEPKIKNFFKDKGRDVLKNIFNRNTPKDTTTADTTSGN</sequence>
<feature type="domain" description="AsmA" evidence="1">
    <location>
        <begin position="2"/>
        <end position="144"/>
    </location>
</feature>
<dbReference type="RefSeq" id="WP_265791015.1">
    <property type="nucleotide sequence ID" value="NZ_BAABRS010000004.1"/>
</dbReference>
<dbReference type="Proteomes" id="UP001207337">
    <property type="component" value="Unassembled WGS sequence"/>
</dbReference>
<reference evidence="2 3" key="1">
    <citation type="submission" date="2021-11" db="EMBL/GenBank/DDBJ databases">
        <title>Aliifidinibius sp. nov., a new bacterium isolated from saline soil.</title>
        <authorList>
            <person name="Galisteo C."/>
            <person name="De La Haba R."/>
            <person name="Sanchez-Porro C."/>
            <person name="Ventosa A."/>
        </authorList>
    </citation>
    <scope>NUCLEOTIDE SEQUENCE [LARGE SCALE GENOMIC DNA]</scope>
    <source>
        <strain evidence="2 3">KACC 190600</strain>
    </source>
</reference>
<name>A0ABT3Q1J4_9BACT</name>
<evidence type="ECO:0000259" key="1">
    <source>
        <dbReference type="Pfam" id="PF05170"/>
    </source>
</evidence>
<evidence type="ECO:0000313" key="3">
    <source>
        <dbReference type="Proteomes" id="UP001207337"/>
    </source>
</evidence>
<comment type="caution">
    <text evidence="2">The sequence shown here is derived from an EMBL/GenBank/DDBJ whole genome shotgun (WGS) entry which is preliminary data.</text>
</comment>
<dbReference type="InterPro" id="IPR007844">
    <property type="entry name" value="AsmA"/>
</dbReference>
<organism evidence="2 3">
    <name type="scientific">Fodinibius salicampi</name>
    <dbReference type="NCBI Taxonomy" id="1920655"/>
    <lineage>
        <taxon>Bacteria</taxon>
        <taxon>Pseudomonadati</taxon>
        <taxon>Balneolota</taxon>
        <taxon>Balneolia</taxon>
        <taxon>Balneolales</taxon>
        <taxon>Balneolaceae</taxon>
        <taxon>Fodinibius</taxon>
    </lineage>
</organism>
<dbReference type="InterPro" id="IPR052894">
    <property type="entry name" value="AsmA-related"/>
</dbReference>
<protein>
    <submittedName>
        <fullName evidence="2">AsmA family protein</fullName>
    </submittedName>
</protein>
<dbReference type="PANTHER" id="PTHR30441">
    <property type="entry name" value="DUF748 DOMAIN-CONTAINING PROTEIN"/>
    <property type="match status" value="1"/>
</dbReference>
<accession>A0ABT3Q1J4</accession>
<dbReference type="EMBL" id="JAJNDC010000004">
    <property type="protein sequence ID" value="MCW9713960.1"/>
    <property type="molecule type" value="Genomic_DNA"/>
</dbReference>
<dbReference type="PANTHER" id="PTHR30441:SF4">
    <property type="entry name" value="PROTEIN ASMA"/>
    <property type="match status" value="1"/>
</dbReference>
<dbReference type="Pfam" id="PF05170">
    <property type="entry name" value="AsmA"/>
    <property type="match status" value="1"/>
</dbReference>